<dbReference type="Proteomes" id="UP000198420">
    <property type="component" value="Unassembled WGS sequence"/>
</dbReference>
<name>A0A239HH00_9ACTN</name>
<organism evidence="1 2">
    <name type="scientific">Actinomadura mexicana</name>
    <dbReference type="NCBI Taxonomy" id="134959"/>
    <lineage>
        <taxon>Bacteria</taxon>
        <taxon>Bacillati</taxon>
        <taxon>Actinomycetota</taxon>
        <taxon>Actinomycetes</taxon>
        <taxon>Streptosporangiales</taxon>
        <taxon>Thermomonosporaceae</taxon>
        <taxon>Actinomadura</taxon>
    </lineage>
</organism>
<reference evidence="2" key="1">
    <citation type="submission" date="2017-06" db="EMBL/GenBank/DDBJ databases">
        <authorList>
            <person name="Varghese N."/>
            <person name="Submissions S."/>
        </authorList>
    </citation>
    <scope>NUCLEOTIDE SEQUENCE [LARGE SCALE GENOMIC DNA]</scope>
    <source>
        <strain evidence="2">DSM 44485</strain>
    </source>
</reference>
<evidence type="ECO:0000313" key="2">
    <source>
        <dbReference type="Proteomes" id="UP000198420"/>
    </source>
</evidence>
<gene>
    <name evidence="1" type="ORF">SAMN06265355_13124</name>
</gene>
<protein>
    <submittedName>
        <fullName evidence="1">Lsr2 protein</fullName>
    </submittedName>
</protein>
<evidence type="ECO:0000313" key="1">
    <source>
        <dbReference type="EMBL" id="SNS80592.1"/>
    </source>
</evidence>
<dbReference type="RefSeq" id="WP_089316972.1">
    <property type="nucleotide sequence ID" value="NZ_FZNP01000031.1"/>
</dbReference>
<proteinExistence type="predicted"/>
<sequence length="228" mass="25354">MMTDADAAWIRDNVWPPAMRRTFGEVPGFFVACACQYSGAECRHGDRCHRREPLTLPLGAVFQRGGEHAAIHPEPYRHPTPTATGPKRTRHAQVWYADRTCRWVCDCECHTEAGRAAVLAWLIKTGLYPEGSTEDELTPPAYRAYRAEKATRAGITASHERRERAAAEQAAAAAAADAEFRATRTRREAIREWAAEHHWPIGKGRISDAVIEAYEVDQEDGAGQGALF</sequence>
<dbReference type="EMBL" id="FZNP01000031">
    <property type="protein sequence ID" value="SNS80592.1"/>
    <property type="molecule type" value="Genomic_DNA"/>
</dbReference>
<accession>A0A239HH00</accession>
<dbReference type="AlphaFoldDB" id="A0A239HH00"/>
<dbReference type="OrthoDB" id="3255150at2"/>
<keyword evidence="2" id="KW-1185">Reference proteome</keyword>